<protein>
    <recommendedName>
        <fullName evidence="5">Eukaryotic translation initiation factor 3 subunit D</fullName>
        <shortName evidence="5">eIF3d</shortName>
    </recommendedName>
    <alternativeName>
        <fullName evidence="5">Eukaryotic translation initiation factor 3 subunit 7</fullName>
    </alternativeName>
    <alternativeName>
        <fullName evidence="5">eIF-3-zeta</fullName>
    </alternativeName>
</protein>
<keyword evidence="8" id="KW-1185">Reference proteome</keyword>
<name>A0AAW1PMG0_9CHLO</name>
<dbReference type="HAMAP" id="MF_03003">
    <property type="entry name" value="eIF3d"/>
    <property type="match status" value="1"/>
</dbReference>
<gene>
    <name evidence="7" type="ORF">WJX73_010444</name>
</gene>
<dbReference type="EMBL" id="JALJOQ010000017">
    <property type="protein sequence ID" value="KAK9809722.1"/>
    <property type="molecule type" value="Genomic_DNA"/>
</dbReference>
<comment type="caution">
    <text evidence="7">The sequence shown here is derived from an EMBL/GenBank/DDBJ whole genome shotgun (WGS) entry which is preliminary data.</text>
</comment>
<evidence type="ECO:0000256" key="2">
    <source>
        <dbReference type="ARBA" id="ARBA00022540"/>
    </source>
</evidence>
<keyword evidence="2 5" id="KW-0396">Initiation factor</keyword>
<accession>A0AAW1PMG0</accession>
<feature type="region of interest" description="Disordered" evidence="6">
    <location>
        <begin position="115"/>
        <end position="135"/>
    </location>
</feature>
<sequence length="540" mass="61212">MPLFAIPDVLDNPEGWGPTTEPEHLKGIPYAPFSKGDKVGRISDFAQTGFKYGGRYPQNQQPGTAVFNFFHNEEDDQFHLVDNRPTRQNRGVRRFQPNRFQQRRDAERRQEQALERGQHQVRSKQQQKRQQFSNFHRSDQRQVLYSASVDVRPEWGMVEQIAFSSFSKLIFQVSDPTDMAFCGQLQHYDKLFDRVTPKATRPLQRTRRVFRSVTTSDDPVIRRLAGEDAATVFITDSLLATLMCSPRSVYSWDIVVTRAGDKLFFDKREGSNLDLLSVAETAPDPPQEDKDAINGVQQLCVEATAINQNFSQQVLVNGERKDCPEANPFKGEENEELASVAYKYRKFQIKEGVELVVRCEIDGVMSYKGEEQLLSIKALNEFDSKTTGVDWRQKLETQRGAVLATELKNNANKLAKWTAAALVAGADMIKLGYVSRTHPRDNHNHVILGTQICKPRDFAMQINLNMDNCWGIVRALVDLTLKLGEGKYLLVKEPNKPLLHLYSLPDGAFEQNYVDEPLPEVDEAAPAAAKAEDGADDDEE</sequence>
<organism evidence="7 8">
    <name type="scientific">Symbiochloris irregularis</name>
    <dbReference type="NCBI Taxonomy" id="706552"/>
    <lineage>
        <taxon>Eukaryota</taxon>
        <taxon>Viridiplantae</taxon>
        <taxon>Chlorophyta</taxon>
        <taxon>core chlorophytes</taxon>
        <taxon>Trebouxiophyceae</taxon>
        <taxon>Trebouxiales</taxon>
        <taxon>Trebouxiaceae</taxon>
        <taxon>Symbiochloris</taxon>
    </lineage>
</organism>
<comment type="subunit">
    <text evidence="5">Component of the eukaryotic translation initiation factor 3 (eIF-3) complex.</text>
</comment>
<evidence type="ECO:0000313" key="8">
    <source>
        <dbReference type="Proteomes" id="UP001465755"/>
    </source>
</evidence>
<comment type="similarity">
    <text evidence="5">Belongs to the eIF-3 subunit D family.</text>
</comment>
<proteinExistence type="inferred from homology"/>
<feature type="region of interest" description="Disordered" evidence="6">
    <location>
        <begin position="520"/>
        <end position="540"/>
    </location>
</feature>
<dbReference type="Pfam" id="PF05091">
    <property type="entry name" value="eIF-3_zeta"/>
    <property type="match status" value="1"/>
</dbReference>
<keyword evidence="1 5" id="KW-0963">Cytoplasm</keyword>
<evidence type="ECO:0000256" key="1">
    <source>
        <dbReference type="ARBA" id="ARBA00022490"/>
    </source>
</evidence>
<dbReference type="InterPro" id="IPR007783">
    <property type="entry name" value="eIF3d"/>
</dbReference>
<evidence type="ECO:0000256" key="4">
    <source>
        <dbReference type="ARBA" id="ARBA00022917"/>
    </source>
</evidence>
<dbReference type="PIRSF" id="PIRSF016281">
    <property type="entry name" value="EIF-3_zeta"/>
    <property type="match status" value="1"/>
</dbReference>
<dbReference type="GO" id="GO:0002191">
    <property type="term" value="P:cap-dependent translational initiation"/>
    <property type="evidence" value="ECO:0007669"/>
    <property type="project" value="UniProtKB-UniRule"/>
</dbReference>
<dbReference type="GO" id="GO:0003743">
    <property type="term" value="F:translation initiation factor activity"/>
    <property type="evidence" value="ECO:0007669"/>
    <property type="project" value="UniProtKB-UniRule"/>
</dbReference>
<reference evidence="7 8" key="1">
    <citation type="journal article" date="2024" name="Nat. Commun.">
        <title>Phylogenomics reveals the evolutionary origins of lichenization in chlorophyte algae.</title>
        <authorList>
            <person name="Puginier C."/>
            <person name="Libourel C."/>
            <person name="Otte J."/>
            <person name="Skaloud P."/>
            <person name="Haon M."/>
            <person name="Grisel S."/>
            <person name="Petersen M."/>
            <person name="Berrin J.G."/>
            <person name="Delaux P.M."/>
            <person name="Dal Grande F."/>
            <person name="Keller J."/>
        </authorList>
    </citation>
    <scope>NUCLEOTIDE SEQUENCE [LARGE SCALE GENOMIC DNA]</scope>
    <source>
        <strain evidence="7 8">SAG 2036</strain>
    </source>
</reference>
<comment type="domain">
    <text evidence="5">The RNA gate region regulates mRNA cap recognition to prevent promiscuous mRNA-binding before assembly of eif3d into the full eukaryotic translation initiation factor 3 (eIF-3) complex.</text>
</comment>
<keyword evidence="4 5" id="KW-0648">Protein biosynthesis</keyword>
<dbReference type="Proteomes" id="UP001465755">
    <property type="component" value="Unassembled WGS sequence"/>
</dbReference>
<evidence type="ECO:0000313" key="7">
    <source>
        <dbReference type="EMBL" id="KAK9809722.1"/>
    </source>
</evidence>
<evidence type="ECO:0000256" key="6">
    <source>
        <dbReference type="SAM" id="MobiDB-lite"/>
    </source>
</evidence>
<feature type="region of interest" description="RNA gate" evidence="5">
    <location>
        <begin position="272"/>
        <end position="286"/>
    </location>
</feature>
<dbReference type="GO" id="GO:0033290">
    <property type="term" value="C:eukaryotic 48S preinitiation complex"/>
    <property type="evidence" value="ECO:0007669"/>
    <property type="project" value="UniProtKB-UniRule"/>
</dbReference>
<comment type="subcellular location">
    <subcellularLocation>
        <location evidence="5">Cytoplasm</location>
    </subcellularLocation>
</comment>
<dbReference type="GO" id="GO:0016282">
    <property type="term" value="C:eukaryotic 43S preinitiation complex"/>
    <property type="evidence" value="ECO:0007669"/>
    <property type="project" value="UniProtKB-UniRule"/>
</dbReference>
<dbReference type="PANTHER" id="PTHR12399">
    <property type="entry name" value="EUKARYOTIC TRANSLATION INITIATION FACTOR 3 SUBUNIT 7"/>
    <property type="match status" value="1"/>
</dbReference>
<dbReference type="GO" id="GO:0001732">
    <property type="term" value="P:formation of cytoplasmic translation initiation complex"/>
    <property type="evidence" value="ECO:0007669"/>
    <property type="project" value="UniProtKB-UniRule"/>
</dbReference>
<keyword evidence="3" id="KW-0694">RNA-binding</keyword>
<dbReference type="PANTHER" id="PTHR12399:SF0">
    <property type="entry name" value="EUKARYOTIC TRANSLATION INITIATION FACTOR 3 SUBUNIT D"/>
    <property type="match status" value="1"/>
</dbReference>
<dbReference type="GO" id="GO:0005852">
    <property type="term" value="C:eukaryotic translation initiation factor 3 complex"/>
    <property type="evidence" value="ECO:0007669"/>
    <property type="project" value="UniProtKB-UniRule"/>
</dbReference>
<dbReference type="GO" id="GO:0098808">
    <property type="term" value="F:mRNA cap binding"/>
    <property type="evidence" value="ECO:0007669"/>
    <property type="project" value="UniProtKB-UniRule"/>
</dbReference>
<dbReference type="AlphaFoldDB" id="A0AAW1PMG0"/>
<evidence type="ECO:0000256" key="3">
    <source>
        <dbReference type="ARBA" id="ARBA00022884"/>
    </source>
</evidence>
<comment type="function">
    <text evidence="5">mRNA cap-binding component of the eukaryotic translation initiation factor 3 (eIF-3) complex, which is involved in protein synthesis of a specialized repertoire of mRNAs and, together with other initiation factors, stimulates binding of mRNA and methionyl-tRNAi to the 40S ribosome. The eIF-3 complex specifically targets and initiates translation of a subset of mRNAs involved in cell proliferation. In the eIF-3 complex, eif3d specifically recognizes and binds the 7-methylguanosine cap of a subset of mRNAs.</text>
</comment>
<evidence type="ECO:0000256" key="5">
    <source>
        <dbReference type="HAMAP-Rule" id="MF_03003"/>
    </source>
</evidence>